<dbReference type="OrthoDB" id="6077919at2759"/>
<keyword evidence="6" id="KW-0862">Zinc</keyword>
<dbReference type="FunFam" id="3.30.160.60:FF:000100">
    <property type="entry name" value="Zinc finger 45-like"/>
    <property type="match status" value="2"/>
</dbReference>
<keyword evidence="3" id="KW-0479">Metal-binding</keyword>
<evidence type="ECO:0000256" key="10">
    <source>
        <dbReference type="ARBA" id="ARBA00023242"/>
    </source>
</evidence>
<dbReference type="PROSITE" id="PS00028">
    <property type="entry name" value="ZINC_FINGER_C2H2_1"/>
    <property type="match status" value="7"/>
</dbReference>
<dbReference type="PROSITE" id="PS50157">
    <property type="entry name" value="ZINC_FINGER_C2H2_2"/>
    <property type="match status" value="6"/>
</dbReference>
<evidence type="ECO:0000313" key="13">
    <source>
        <dbReference type="EMBL" id="KAG8036082.1"/>
    </source>
</evidence>
<gene>
    <name evidence="13" type="ORF">G9C98_004661</name>
</gene>
<evidence type="ECO:0000256" key="3">
    <source>
        <dbReference type="ARBA" id="ARBA00022723"/>
    </source>
</evidence>
<dbReference type="PANTHER" id="PTHR24399:SF23">
    <property type="entry name" value="C2H2-TYPE DOMAIN-CONTAINING PROTEIN"/>
    <property type="match status" value="1"/>
</dbReference>
<evidence type="ECO:0000256" key="8">
    <source>
        <dbReference type="ARBA" id="ARBA00023125"/>
    </source>
</evidence>
<evidence type="ECO:0000256" key="11">
    <source>
        <dbReference type="PROSITE-ProRule" id="PRU00042"/>
    </source>
</evidence>
<dbReference type="FunFam" id="3.30.160.60:FF:000624">
    <property type="entry name" value="zinc finger protein 697"/>
    <property type="match status" value="1"/>
</dbReference>
<feature type="domain" description="C2H2-type" evidence="12">
    <location>
        <begin position="464"/>
        <end position="491"/>
    </location>
</feature>
<evidence type="ECO:0000256" key="5">
    <source>
        <dbReference type="ARBA" id="ARBA00022771"/>
    </source>
</evidence>
<keyword evidence="4" id="KW-0677">Repeat</keyword>
<keyword evidence="9" id="KW-0804">Transcription</keyword>
<comment type="caution">
    <text evidence="13">The sequence shown here is derived from an EMBL/GenBank/DDBJ whole genome shotgun (WGS) entry which is preliminary data.</text>
</comment>
<feature type="domain" description="C2H2-type" evidence="12">
    <location>
        <begin position="537"/>
        <end position="564"/>
    </location>
</feature>
<dbReference type="GO" id="GO:0000978">
    <property type="term" value="F:RNA polymerase II cis-regulatory region sequence-specific DNA binding"/>
    <property type="evidence" value="ECO:0007669"/>
    <property type="project" value="TreeGrafter"/>
</dbReference>
<feature type="domain" description="C2H2-type" evidence="12">
    <location>
        <begin position="436"/>
        <end position="463"/>
    </location>
</feature>
<reference evidence="13" key="2">
    <citation type="submission" date="2021-04" db="EMBL/GenBank/DDBJ databases">
        <title>Genome-wide patterns of bracovirus chromosomal integration into multiple host tissues during parasitism.</title>
        <authorList>
            <person name="Chebbi M.A.C."/>
        </authorList>
    </citation>
    <scope>NUCLEOTIDE SEQUENCE</scope>
    <source>
        <tissue evidence="13">Whole body</tissue>
    </source>
</reference>
<dbReference type="GO" id="GO:0008270">
    <property type="term" value="F:zinc ion binding"/>
    <property type="evidence" value="ECO:0007669"/>
    <property type="project" value="UniProtKB-KW"/>
</dbReference>
<comment type="subcellular location">
    <subcellularLocation>
        <location evidence="1">Nucleus</location>
    </subcellularLocation>
</comment>
<reference evidence="13" key="1">
    <citation type="submission" date="2020-03" db="EMBL/GenBank/DDBJ databases">
        <authorList>
            <person name="Chebbi M.A."/>
            <person name="Drezen J.M."/>
        </authorList>
    </citation>
    <scope>NUCLEOTIDE SEQUENCE</scope>
    <source>
        <tissue evidence="13">Whole body</tissue>
    </source>
</reference>
<evidence type="ECO:0000259" key="12">
    <source>
        <dbReference type="PROSITE" id="PS50157"/>
    </source>
</evidence>
<evidence type="ECO:0000256" key="7">
    <source>
        <dbReference type="ARBA" id="ARBA00023015"/>
    </source>
</evidence>
<feature type="non-terminal residue" evidence="13">
    <location>
        <position position="1"/>
    </location>
</feature>
<keyword evidence="10" id="KW-0539">Nucleus</keyword>
<evidence type="ECO:0000256" key="2">
    <source>
        <dbReference type="ARBA" id="ARBA00006991"/>
    </source>
</evidence>
<accession>A0A8J5QX91</accession>
<evidence type="ECO:0000256" key="4">
    <source>
        <dbReference type="ARBA" id="ARBA00022737"/>
    </source>
</evidence>
<feature type="domain" description="C2H2-type" evidence="12">
    <location>
        <begin position="565"/>
        <end position="592"/>
    </location>
</feature>
<dbReference type="Proteomes" id="UP000729913">
    <property type="component" value="Unassembled WGS sequence"/>
</dbReference>
<dbReference type="EMBL" id="JAAOIC020000049">
    <property type="protein sequence ID" value="KAG8036082.1"/>
    <property type="molecule type" value="Genomic_DNA"/>
</dbReference>
<feature type="domain" description="C2H2-type" evidence="12">
    <location>
        <begin position="492"/>
        <end position="519"/>
    </location>
</feature>
<dbReference type="Pfam" id="PF00096">
    <property type="entry name" value="zf-C2H2"/>
    <property type="match status" value="5"/>
</dbReference>
<dbReference type="SMART" id="SM00355">
    <property type="entry name" value="ZnF_C2H2"/>
    <property type="match status" value="8"/>
</dbReference>
<dbReference type="GO" id="GO:0048598">
    <property type="term" value="P:embryonic morphogenesis"/>
    <property type="evidence" value="ECO:0007669"/>
    <property type="project" value="UniProtKB-ARBA"/>
</dbReference>
<organism evidence="13 14">
    <name type="scientific">Cotesia typhae</name>
    <dbReference type="NCBI Taxonomy" id="2053667"/>
    <lineage>
        <taxon>Eukaryota</taxon>
        <taxon>Metazoa</taxon>
        <taxon>Ecdysozoa</taxon>
        <taxon>Arthropoda</taxon>
        <taxon>Hexapoda</taxon>
        <taxon>Insecta</taxon>
        <taxon>Pterygota</taxon>
        <taxon>Neoptera</taxon>
        <taxon>Endopterygota</taxon>
        <taxon>Hymenoptera</taxon>
        <taxon>Apocrita</taxon>
        <taxon>Ichneumonoidea</taxon>
        <taxon>Braconidae</taxon>
        <taxon>Microgastrinae</taxon>
        <taxon>Cotesia</taxon>
    </lineage>
</organism>
<evidence type="ECO:0000256" key="1">
    <source>
        <dbReference type="ARBA" id="ARBA00004123"/>
    </source>
</evidence>
<dbReference type="PANTHER" id="PTHR24399">
    <property type="entry name" value="ZINC FINGER AND BTB DOMAIN-CONTAINING"/>
    <property type="match status" value="1"/>
</dbReference>
<keyword evidence="7" id="KW-0805">Transcription regulation</keyword>
<protein>
    <recommendedName>
        <fullName evidence="12">C2H2-type domain-containing protein</fullName>
    </recommendedName>
</protein>
<sequence>MDINNFSFEKVEIKLENYDEDPLDNETADNYKYQQIVEESAVDVEKVKIEPVHSTFPHENIYVEPDRQDLRSYLEQSFKGLLILNYYKLHNTLTDSLSNYLAEMAIGREIYNILKRENTTIENPLKKLMVPTVILKNLASEISQLFNEKSGIYYSPGFTDGTKKINASGKLQSQLNYVRRLLIDSGLLVISSRRSSVLNDSTDLGSATSLLNLLKKDTEDLEKIEKSWIDTFGARQQLIADSPDKLVEFSSYPCLSGDKATHFITLDFERKFKNVKSLKTSWPDFRETFQDFILSKRIDDVDAALQVAKLSELVDDEKDAVIISLLPLAIKSSTPSTAKRRKVEKFIKVEVENLDKPETSSSDGCKIKEETSTIEFDTLSSYSFKCDMCRKEFIKKSTLRYHMRLHIEEKPYSSSEFPANKSKNKPPIIQKRAKPYACSECPSRFRAKRTLDNHMLLHTGERPYLCTLCPATFRVSHNLKHHMKSHRKDKAFNCSACSKTFREQSLVENHIKTHSEDKPVAYKACSCKSSHTENKPIACDLCPYKFRTNGDLKYHMRIHTGEKPFQCDECSAKFCRKSQLAEHKRTHSGEKPFECKSCSFKCARKSQLNYHVKNYHKKGSYSCKECPSICDDVVALKIHAGHHKKAQVE</sequence>
<dbReference type="GO" id="GO:0001227">
    <property type="term" value="F:DNA-binding transcription repressor activity, RNA polymerase II-specific"/>
    <property type="evidence" value="ECO:0007669"/>
    <property type="project" value="TreeGrafter"/>
</dbReference>
<name>A0A8J5QX91_9HYME</name>
<keyword evidence="14" id="KW-1185">Reference proteome</keyword>
<dbReference type="AlphaFoldDB" id="A0A8J5QX91"/>
<keyword evidence="5 11" id="KW-0863">Zinc-finger</keyword>
<dbReference type="FunFam" id="3.30.160.60:FF:001370">
    <property type="entry name" value="Zinc finger protein"/>
    <property type="match status" value="1"/>
</dbReference>
<feature type="domain" description="C2H2-type" evidence="12">
    <location>
        <begin position="384"/>
        <end position="411"/>
    </location>
</feature>
<evidence type="ECO:0000313" key="14">
    <source>
        <dbReference type="Proteomes" id="UP000729913"/>
    </source>
</evidence>
<evidence type="ECO:0000256" key="6">
    <source>
        <dbReference type="ARBA" id="ARBA00022833"/>
    </source>
</evidence>
<dbReference type="InterPro" id="IPR013087">
    <property type="entry name" value="Znf_C2H2_type"/>
</dbReference>
<dbReference type="GO" id="GO:0005654">
    <property type="term" value="C:nucleoplasm"/>
    <property type="evidence" value="ECO:0007669"/>
    <property type="project" value="TreeGrafter"/>
</dbReference>
<evidence type="ECO:0000256" key="9">
    <source>
        <dbReference type="ARBA" id="ARBA00023163"/>
    </source>
</evidence>
<comment type="similarity">
    <text evidence="2">Belongs to the krueppel C2H2-type zinc-finger protein family.</text>
</comment>
<proteinExistence type="inferred from homology"/>
<keyword evidence="8" id="KW-0238">DNA-binding</keyword>